<evidence type="ECO:0000256" key="1">
    <source>
        <dbReference type="SAM" id="SignalP"/>
    </source>
</evidence>
<dbReference type="InterPro" id="IPR039564">
    <property type="entry name" value="Peptidase_C39-like"/>
</dbReference>
<dbReference type="PANTHER" id="PTHR40524:SF1">
    <property type="entry name" value="PEPTIDASE C39-LIKE DOMAIN-CONTAINING PROTEIN"/>
    <property type="match status" value="1"/>
</dbReference>
<feature type="domain" description="Peptidase C39-like" evidence="2">
    <location>
        <begin position="66"/>
        <end position="186"/>
    </location>
</feature>
<accession>A0A7S3JKB5</accession>
<organism evidence="3">
    <name type="scientific">Euplotes harpa</name>
    <dbReference type="NCBI Taxonomy" id="151035"/>
    <lineage>
        <taxon>Eukaryota</taxon>
        <taxon>Sar</taxon>
        <taxon>Alveolata</taxon>
        <taxon>Ciliophora</taxon>
        <taxon>Intramacronucleata</taxon>
        <taxon>Spirotrichea</taxon>
        <taxon>Hypotrichia</taxon>
        <taxon>Euplotida</taxon>
        <taxon>Euplotidae</taxon>
        <taxon>Euplotes</taxon>
    </lineage>
</organism>
<protein>
    <recommendedName>
        <fullName evidence="2">Peptidase C39-like domain-containing protein</fullName>
    </recommendedName>
</protein>
<sequence>MKAVLLLLLLVTYVVSNSLVQESLAELPLSEQHEPEEDFFDYTLNFLKGYFAEPNTCDVSRTLFKQCDGAWGSIMISDKTLCQVGCLISSVSMFLNSRGKSINGASANPSTLLSWLKSHGGLSGNLFVWGSVGSLGATFVNHVTSTSEIQKYICDTNYEVVLNVNGGGHYVLATGYTSTGYSVNDPGFSKSSYGFSEVTRASIFRV</sequence>
<proteinExistence type="predicted"/>
<feature type="chain" id="PRO_5030705818" description="Peptidase C39-like domain-containing protein" evidence="1">
    <location>
        <begin position="17"/>
        <end position="206"/>
    </location>
</feature>
<evidence type="ECO:0000259" key="2">
    <source>
        <dbReference type="Pfam" id="PF13529"/>
    </source>
</evidence>
<feature type="signal peptide" evidence="1">
    <location>
        <begin position="1"/>
        <end position="16"/>
    </location>
</feature>
<dbReference type="PANTHER" id="PTHR40524">
    <property type="entry name" value="PEPTIDASE_C39_2 DOMAIN-CONTAINING PROTEIN"/>
    <property type="match status" value="1"/>
</dbReference>
<reference evidence="3" key="1">
    <citation type="submission" date="2021-01" db="EMBL/GenBank/DDBJ databases">
        <authorList>
            <person name="Corre E."/>
            <person name="Pelletier E."/>
            <person name="Niang G."/>
            <person name="Scheremetjew M."/>
            <person name="Finn R."/>
            <person name="Kale V."/>
            <person name="Holt S."/>
            <person name="Cochrane G."/>
            <person name="Meng A."/>
            <person name="Brown T."/>
            <person name="Cohen L."/>
        </authorList>
    </citation>
    <scope>NUCLEOTIDE SEQUENCE</scope>
    <source>
        <strain evidence="3">FSP1.4</strain>
    </source>
</reference>
<dbReference type="AlphaFoldDB" id="A0A7S3JKB5"/>
<evidence type="ECO:0000313" key="3">
    <source>
        <dbReference type="EMBL" id="CAE0355535.1"/>
    </source>
</evidence>
<keyword evidence="1" id="KW-0732">Signal</keyword>
<gene>
    <name evidence="3" type="ORF">EHAR0213_LOCUS14452</name>
</gene>
<dbReference type="EMBL" id="HBII01034684">
    <property type="protein sequence ID" value="CAE0355535.1"/>
    <property type="molecule type" value="Transcribed_RNA"/>
</dbReference>
<dbReference type="Pfam" id="PF13529">
    <property type="entry name" value="Peptidase_C39_2"/>
    <property type="match status" value="1"/>
</dbReference>
<name>A0A7S3JKB5_9SPIT</name>